<dbReference type="EMBL" id="BMTD01000020">
    <property type="protein sequence ID" value="GGV18976.1"/>
    <property type="molecule type" value="Genomic_DNA"/>
</dbReference>
<protein>
    <submittedName>
        <fullName evidence="2">Uncharacterized protein</fullName>
    </submittedName>
</protein>
<feature type="compositionally biased region" description="Low complexity" evidence="1">
    <location>
        <begin position="79"/>
        <end position="92"/>
    </location>
</feature>
<accession>A0A918ME51</accession>
<dbReference type="Proteomes" id="UP000618795">
    <property type="component" value="Unassembled WGS sequence"/>
</dbReference>
<dbReference type="AlphaFoldDB" id="A0A918ME51"/>
<feature type="compositionally biased region" description="Basic residues" evidence="1">
    <location>
        <begin position="48"/>
        <end position="75"/>
    </location>
</feature>
<feature type="region of interest" description="Disordered" evidence="1">
    <location>
        <begin position="1"/>
        <end position="119"/>
    </location>
</feature>
<reference evidence="2" key="2">
    <citation type="submission" date="2020-09" db="EMBL/GenBank/DDBJ databases">
        <authorList>
            <person name="Sun Q."/>
            <person name="Ohkuma M."/>
        </authorList>
    </citation>
    <scope>NUCLEOTIDE SEQUENCE</scope>
    <source>
        <strain evidence="2">JCM 4369</strain>
    </source>
</reference>
<evidence type="ECO:0000313" key="2">
    <source>
        <dbReference type="EMBL" id="GGV18976.1"/>
    </source>
</evidence>
<evidence type="ECO:0000313" key="3">
    <source>
        <dbReference type="Proteomes" id="UP000618795"/>
    </source>
</evidence>
<gene>
    <name evidence="2" type="ORF">GCM10010260_68480</name>
</gene>
<proteinExistence type="predicted"/>
<keyword evidence="3" id="KW-1185">Reference proteome</keyword>
<comment type="caution">
    <text evidence="2">The sequence shown here is derived from an EMBL/GenBank/DDBJ whole genome shotgun (WGS) entry which is preliminary data.</text>
</comment>
<evidence type="ECO:0000256" key="1">
    <source>
        <dbReference type="SAM" id="MobiDB-lite"/>
    </source>
</evidence>
<reference evidence="2" key="1">
    <citation type="journal article" date="2014" name="Int. J. Syst. Evol. Microbiol.">
        <title>Complete genome sequence of Corynebacterium casei LMG S-19264T (=DSM 44701T), isolated from a smear-ripened cheese.</title>
        <authorList>
            <consortium name="US DOE Joint Genome Institute (JGI-PGF)"/>
            <person name="Walter F."/>
            <person name="Albersmeier A."/>
            <person name="Kalinowski J."/>
            <person name="Ruckert C."/>
        </authorList>
    </citation>
    <scope>NUCLEOTIDE SEQUENCE</scope>
    <source>
        <strain evidence="2">JCM 4369</strain>
    </source>
</reference>
<sequence length="119" mass="12190">MPGSAPPVCPVEAEHHRGGDVDADPAKGAPQILRRAATGTAKGAPQNHGRKPQVPRKPPRLPRPGHHRLPGRARRGRDPAGAAKGPAEAPVGTTPQSREERVTDARGRGTAGPRGGAAG</sequence>
<feature type="compositionally biased region" description="Gly residues" evidence="1">
    <location>
        <begin position="109"/>
        <end position="119"/>
    </location>
</feature>
<name>A0A918ME51_9ACTN</name>
<organism evidence="2 3">
    <name type="scientific">Streptomyces filipinensis</name>
    <dbReference type="NCBI Taxonomy" id="66887"/>
    <lineage>
        <taxon>Bacteria</taxon>
        <taxon>Bacillati</taxon>
        <taxon>Actinomycetota</taxon>
        <taxon>Actinomycetes</taxon>
        <taxon>Kitasatosporales</taxon>
        <taxon>Streptomycetaceae</taxon>
        <taxon>Streptomyces</taxon>
    </lineage>
</organism>
<feature type="compositionally biased region" description="Basic and acidic residues" evidence="1">
    <location>
        <begin position="97"/>
        <end position="107"/>
    </location>
</feature>